<evidence type="ECO:0008006" key="5">
    <source>
        <dbReference type="Google" id="ProtNLM"/>
    </source>
</evidence>
<feature type="chain" id="PRO_5038598816" description="Major facilitator superfamily (MFS) profile domain-containing protein" evidence="2">
    <location>
        <begin position="20"/>
        <end position="142"/>
    </location>
</feature>
<name>A0A1S2QJA1_9ACTN</name>
<evidence type="ECO:0000313" key="4">
    <source>
        <dbReference type="Proteomes" id="UP000179642"/>
    </source>
</evidence>
<feature type="signal peptide" evidence="2">
    <location>
        <begin position="1"/>
        <end position="19"/>
    </location>
</feature>
<gene>
    <name evidence="3" type="ORF">BIV23_09525</name>
</gene>
<organism evidence="3 4">
    <name type="scientific">Streptomyces monashensis</name>
    <dbReference type="NCBI Taxonomy" id="1678012"/>
    <lineage>
        <taxon>Bacteria</taxon>
        <taxon>Bacillati</taxon>
        <taxon>Actinomycetota</taxon>
        <taxon>Actinomycetes</taxon>
        <taxon>Kitasatosporales</taxon>
        <taxon>Streptomycetaceae</taxon>
        <taxon>Streptomyces</taxon>
    </lineage>
</organism>
<protein>
    <recommendedName>
        <fullName evidence="5">Major facilitator superfamily (MFS) profile domain-containing protein</fullName>
    </recommendedName>
</protein>
<dbReference type="SUPFAM" id="SSF103473">
    <property type="entry name" value="MFS general substrate transporter"/>
    <property type="match status" value="1"/>
</dbReference>
<feature type="compositionally biased region" description="Basic and acidic residues" evidence="1">
    <location>
        <begin position="131"/>
        <end position="142"/>
    </location>
</feature>
<reference evidence="3 4" key="1">
    <citation type="submission" date="2016-10" db="EMBL/GenBank/DDBJ databases">
        <title>Genome sequence of Streptomyces sp. MUSC 1.</title>
        <authorList>
            <person name="Lee L.-H."/>
            <person name="Ser H.-L."/>
            <person name="Law J.W.-F."/>
        </authorList>
    </citation>
    <scope>NUCLEOTIDE SEQUENCE [LARGE SCALE GENOMIC DNA]</scope>
    <source>
        <strain evidence="3 4">MUSC 1</strain>
    </source>
</reference>
<dbReference type="EMBL" id="MLYO01000016">
    <property type="protein sequence ID" value="OIK06212.1"/>
    <property type="molecule type" value="Genomic_DNA"/>
</dbReference>
<comment type="caution">
    <text evidence="3">The sequence shown here is derived from an EMBL/GenBank/DDBJ whole genome shotgun (WGS) entry which is preliminary data.</text>
</comment>
<dbReference type="Proteomes" id="UP000179642">
    <property type="component" value="Unassembled WGS sequence"/>
</dbReference>
<keyword evidence="2" id="KW-0732">Signal</keyword>
<feature type="region of interest" description="Disordered" evidence="1">
    <location>
        <begin position="123"/>
        <end position="142"/>
    </location>
</feature>
<evidence type="ECO:0000256" key="2">
    <source>
        <dbReference type="SAM" id="SignalP"/>
    </source>
</evidence>
<evidence type="ECO:0000313" key="3">
    <source>
        <dbReference type="EMBL" id="OIK06212.1"/>
    </source>
</evidence>
<proteinExistence type="predicted"/>
<evidence type="ECO:0000256" key="1">
    <source>
        <dbReference type="SAM" id="MobiDB-lite"/>
    </source>
</evidence>
<keyword evidence="4" id="KW-1185">Reference proteome</keyword>
<dbReference type="RefSeq" id="WP_071380335.1">
    <property type="nucleotide sequence ID" value="NZ_MLYO01000016.1"/>
</dbReference>
<dbReference type="InterPro" id="IPR036259">
    <property type="entry name" value="MFS_trans_sf"/>
</dbReference>
<sequence>MSFVLGPALVALASVLAHPAEDQAGRTHSLPGLYAVVTELGIAYAPRLITVLGPTERAVPPVRLAEAMAVATSALVGGQTLPVAVTGSLTGIHGPIVAVAVASTAAALTMAIALTARPTTHAAEAGHAAHTRVDDVPARTRS</sequence>
<accession>A0A1S2QJA1</accession>
<dbReference type="AlphaFoldDB" id="A0A1S2QJA1"/>